<name>A0ABV9HR49_9FLAO</name>
<organism evidence="2 3">
    <name type="scientific">Dokdonia ponticola</name>
    <dbReference type="NCBI Taxonomy" id="2041041"/>
    <lineage>
        <taxon>Bacteria</taxon>
        <taxon>Pseudomonadati</taxon>
        <taxon>Bacteroidota</taxon>
        <taxon>Flavobacteriia</taxon>
        <taxon>Flavobacteriales</taxon>
        <taxon>Flavobacteriaceae</taxon>
        <taxon>Dokdonia</taxon>
    </lineage>
</organism>
<dbReference type="EMBL" id="JBHSFV010000001">
    <property type="protein sequence ID" value="MFC4632648.1"/>
    <property type="molecule type" value="Genomic_DNA"/>
</dbReference>
<keyword evidence="3" id="KW-1185">Reference proteome</keyword>
<dbReference type="Proteomes" id="UP001596043">
    <property type="component" value="Unassembled WGS sequence"/>
</dbReference>
<feature type="domain" description="DUF4440" evidence="1">
    <location>
        <begin position="31"/>
        <end position="141"/>
    </location>
</feature>
<evidence type="ECO:0000313" key="3">
    <source>
        <dbReference type="Proteomes" id="UP001596043"/>
    </source>
</evidence>
<accession>A0ABV9HR49</accession>
<evidence type="ECO:0000259" key="1">
    <source>
        <dbReference type="Pfam" id="PF14534"/>
    </source>
</evidence>
<dbReference type="InterPro" id="IPR032710">
    <property type="entry name" value="NTF2-like_dom_sf"/>
</dbReference>
<dbReference type="Pfam" id="PF14534">
    <property type="entry name" value="DUF4440"/>
    <property type="match status" value="1"/>
</dbReference>
<protein>
    <submittedName>
        <fullName evidence="2">Nuclear transport factor 2 family protein</fullName>
    </submittedName>
</protein>
<dbReference type="SUPFAM" id="SSF54427">
    <property type="entry name" value="NTF2-like"/>
    <property type="match status" value="1"/>
</dbReference>
<reference evidence="3" key="1">
    <citation type="journal article" date="2019" name="Int. J. Syst. Evol. Microbiol.">
        <title>The Global Catalogue of Microorganisms (GCM) 10K type strain sequencing project: providing services to taxonomists for standard genome sequencing and annotation.</title>
        <authorList>
            <consortium name="The Broad Institute Genomics Platform"/>
            <consortium name="The Broad Institute Genome Sequencing Center for Infectious Disease"/>
            <person name="Wu L."/>
            <person name="Ma J."/>
        </authorList>
    </citation>
    <scope>NUCLEOTIDE SEQUENCE [LARGE SCALE GENOMIC DNA]</scope>
    <source>
        <strain evidence="3">YJ-61-S</strain>
    </source>
</reference>
<dbReference type="InterPro" id="IPR027843">
    <property type="entry name" value="DUF4440"/>
</dbReference>
<comment type="caution">
    <text evidence="2">The sequence shown here is derived from an EMBL/GenBank/DDBJ whole genome shotgun (WGS) entry which is preliminary data.</text>
</comment>
<gene>
    <name evidence="2" type="ORF">ACFO3O_01945</name>
</gene>
<sequence length="148" mass="16819">MNYLKIILLIAFIPITGVGQVAQDSELFKTISDLDQHYFDAYNTCDLKTQASLYAEDITFYHDKGGVSTVKQDILNSIEKNICNKVTRTLVTGSLEVHEIKNFGAVAMGLHTFFNNQEPNAPSKPSKFIMIWRHVDTRWEIVEVISLH</sequence>
<dbReference type="RefSeq" id="WP_379976848.1">
    <property type="nucleotide sequence ID" value="NZ_JBHSFV010000001.1"/>
</dbReference>
<evidence type="ECO:0000313" key="2">
    <source>
        <dbReference type="EMBL" id="MFC4632648.1"/>
    </source>
</evidence>
<dbReference type="Gene3D" id="3.10.450.50">
    <property type="match status" value="1"/>
</dbReference>
<proteinExistence type="predicted"/>